<evidence type="ECO:0000313" key="2">
    <source>
        <dbReference type="Proteomes" id="UP000674084"/>
    </source>
</evidence>
<dbReference type="InterPro" id="IPR031795">
    <property type="entry name" value="Zf-HC3"/>
</dbReference>
<organism evidence="1 2">
    <name type="scientific">Saccharopolyspora endophytica</name>
    <dbReference type="NCBI Taxonomy" id="543886"/>
    <lineage>
        <taxon>Bacteria</taxon>
        <taxon>Bacillati</taxon>
        <taxon>Actinomycetota</taxon>
        <taxon>Actinomycetes</taxon>
        <taxon>Pseudonocardiales</taxon>
        <taxon>Pseudonocardiaceae</taxon>
        <taxon>Saccharopolyspora</taxon>
    </lineage>
</organism>
<dbReference type="Pfam" id="PF16827">
    <property type="entry name" value="zf-HC3"/>
    <property type="match status" value="1"/>
</dbReference>
<accession>A0ABS5DK35</accession>
<name>A0ABS5DK35_9PSEU</name>
<dbReference type="Gene3D" id="2.30.30.990">
    <property type="entry name" value="Malonyl-[acyl-carrier protein] O-methyltransferase, zinc-finger motif"/>
    <property type="match status" value="1"/>
</dbReference>
<protein>
    <submittedName>
        <fullName evidence="1">Uncharacterized protein</fullName>
    </submittedName>
</protein>
<dbReference type="RefSeq" id="WP_210971765.1">
    <property type="nucleotide sequence ID" value="NZ_JAGPXE010000010.1"/>
</dbReference>
<sequence length="83" mass="8829">MWSPHPFHWVPAGGQRHASTDAHPNGGHLYPDGTAVTTLCGDSTLQADNGDHAWLWSECETCRAHTYDLAGTPPPPALLAVAS</sequence>
<gene>
    <name evidence="1" type="ORF">KBO27_21900</name>
</gene>
<dbReference type="Proteomes" id="UP000674084">
    <property type="component" value="Unassembled WGS sequence"/>
</dbReference>
<comment type="caution">
    <text evidence="1">The sequence shown here is derived from an EMBL/GenBank/DDBJ whole genome shotgun (WGS) entry which is preliminary data.</text>
</comment>
<reference evidence="1 2" key="1">
    <citation type="submission" date="2021-04" db="EMBL/GenBank/DDBJ databases">
        <title>Whole-genome sequencing of Saccharopolyspora endophytica KCTC 19397.</title>
        <authorList>
            <person name="Ay H."/>
            <person name="Saygin H."/>
            <person name="Sahin N."/>
        </authorList>
    </citation>
    <scope>NUCLEOTIDE SEQUENCE [LARGE SCALE GENOMIC DNA]</scope>
    <source>
        <strain evidence="1 2">KCTC 19397</strain>
    </source>
</reference>
<dbReference type="EMBL" id="JAGPXE010000010">
    <property type="protein sequence ID" value="MBQ0926610.1"/>
    <property type="molecule type" value="Genomic_DNA"/>
</dbReference>
<evidence type="ECO:0000313" key="1">
    <source>
        <dbReference type="EMBL" id="MBQ0926610.1"/>
    </source>
</evidence>
<keyword evidence="2" id="KW-1185">Reference proteome</keyword>
<proteinExistence type="predicted"/>